<dbReference type="InterPro" id="IPR024197">
    <property type="entry name" value="TPP-like"/>
</dbReference>
<evidence type="ECO:0000313" key="2">
    <source>
        <dbReference type="EMBL" id="QTA85704.1"/>
    </source>
</evidence>
<dbReference type="RefSeq" id="WP_207681643.1">
    <property type="nucleotide sequence ID" value="NZ_CP061800.1"/>
</dbReference>
<dbReference type="Gene3D" id="3.40.50.1000">
    <property type="entry name" value="HAD superfamily/HAD-like"/>
    <property type="match status" value="1"/>
</dbReference>
<feature type="domain" description="Sucrose phosphatase-like" evidence="1">
    <location>
        <begin position="49"/>
        <end position="221"/>
    </location>
</feature>
<dbReference type="InterPro" id="IPR023214">
    <property type="entry name" value="HAD_sf"/>
</dbReference>
<proteinExistence type="predicted"/>
<dbReference type="EMBL" id="CP061800">
    <property type="protein sequence ID" value="QTA85704.1"/>
    <property type="molecule type" value="Genomic_DNA"/>
</dbReference>
<keyword evidence="3" id="KW-1185">Reference proteome</keyword>
<accession>A0A975BIE4</accession>
<dbReference type="GO" id="GO:0003824">
    <property type="term" value="F:catalytic activity"/>
    <property type="evidence" value="ECO:0007669"/>
    <property type="project" value="UniProtKB-ARBA"/>
</dbReference>
<sequence length="269" mass="30461">MMMFASDLDRTLIYSQKMIDASEEQPDEIRVAETKNGEVITYITEKTIHLLKQVSERAMFVPVTTRTTEQYSRIDVICKDIMPKYAVTGNGGNILMQGKADMAWHELIKGKIENECLSIGDALNEFEKIKSDQWVKMSRVADELFFYCVVHTAQVPKDEVCGYSEYLEENNWRIALHGRKLYFIPNCVNKRDAVAHLAEQEGLTTKIISAGDSVLDLDMAEISNLFISPCHGEICQSHREEDDGVTYTKNYGITASDELLENIISVLDG</sequence>
<dbReference type="Pfam" id="PF05116">
    <property type="entry name" value="S6PP"/>
    <property type="match status" value="1"/>
</dbReference>
<organism evidence="2 3">
    <name type="scientific">Desulfonema magnum</name>
    <dbReference type="NCBI Taxonomy" id="45655"/>
    <lineage>
        <taxon>Bacteria</taxon>
        <taxon>Pseudomonadati</taxon>
        <taxon>Thermodesulfobacteriota</taxon>
        <taxon>Desulfobacteria</taxon>
        <taxon>Desulfobacterales</taxon>
        <taxon>Desulfococcaceae</taxon>
        <taxon>Desulfonema</taxon>
    </lineage>
</organism>
<dbReference type="KEGG" id="dmm:dnm_017180"/>
<dbReference type="Proteomes" id="UP000663722">
    <property type="component" value="Chromosome"/>
</dbReference>
<evidence type="ECO:0000259" key="1">
    <source>
        <dbReference type="Pfam" id="PF05116"/>
    </source>
</evidence>
<name>A0A975BIE4_9BACT</name>
<dbReference type="PIRSF" id="PIRSF030802">
    <property type="entry name" value="UCP030802"/>
    <property type="match status" value="1"/>
</dbReference>
<reference evidence="2" key="1">
    <citation type="journal article" date="2021" name="Microb. Physiol.">
        <title>Proteogenomic Insights into the Physiology of Marine, Sulfate-Reducing, Filamentous Desulfonema limicola and Desulfonema magnum.</title>
        <authorList>
            <person name="Schnaars V."/>
            <person name="Wohlbrand L."/>
            <person name="Scheve S."/>
            <person name="Hinrichs C."/>
            <person name="Reinhardt R."/>
            <person name="Rabus R."/>
        </authorList>
    </citation>
    <scope>NUCLEOTIDE SEQUENCE</scope>
    <source>
        <strain evidence="2">4be13</strain>
    </source>
</reference>
<gene>
    <name evidence="2" type="ORF">dnm_017180</name>
</gene>
<evidence type="ECO:0000313" key="3">
    <source>
        <dbReference type="Proteomes" id="UP000663722"/>
    </source>
</evidence>
<protein>
    <submittedName>
        <fullName evidence="2">Sucrose-phosphatase-like N-terminal domain-containing protein</fullName>
    </submittedName>
</protein>
<dbReference type="InterPro" id="IPR036412">
    <property type="entry name" value="HAD-like_sf"/>
</dbReference>
<dbReference type="SUPFAM" id="SSF56784">
    <property type="entry name" value="HAD-like"/>
    <property type="match status" value="1"/>
</dbReference>
<dbReference type="InterPro" id="IPR006380">
    <property type="entry name" value="SPP-like_dom"/>
</dbReference>
<dbReference type="AlphaFoldDB" id="A0A975BIE4"/>